<evidence type="ECO:0000313" key="2">
    <source>
        <dbReference type="EMBL" id="MFH4981353.1"/>
    </source>
</evidence>
<evidence type="ECO:0000313" key="3">
    <source>
        <dbReference type="Proteomes" id="UP001608902"/>
    </source>
</evidence>
<comment type="caution">
    <text evidence="2">The sequence shown here is derived from an EMBL/GenBank/DDBJ whole genome shotgun (WGS) entry which is preliminary data.</text>
</comment>
<proteinExistence type="predicted"/>
<dbReference type="SUPFAM" id="SSF56574">
    <property type="entry name" value="Serpins"/>
    <property type="match status" value="1"/>
</dbReference>
<dbReference type="Pfam" id="PF00079">
    <property type="entry name" value="Serpin"/>
    <property type="match status" value="1"/>
</dbReference>
<dbReference type="InterPro" id="IPR036186">
    <property type="entry name" value="Serpin_sf"/>
</dbReference>
<keyword evidence="3" id="KW-1185">Reference proteome</keyword>
<dbReference type="Gene3D" id="3.30.497.10">
    <property type="entry name" value="Antithrombin, subunit I, domain 2"/>
    <property type="match status" value="1"/>
</dbReference>
<dbReference type="AlphaFoldDB" id="A0ABD6EN22"/>
<feature type="domain" description="Serpin" evidence="1">
    <location>
        <begin position="47"/>
        <end position="171"/>
    </location>
</feature>
<name>A0ABD6EN22_9BILA</name>
<sequence length="172" mass="19485">MKIFSKHRFHVTLKKLGVEKVFTEDAELDHLGVQATDMYASYQAVGFEVKIPEMKIFSKHRFHVALKKLGVEKVFTEDAELDHLGVQATDMYASYQAVGFEVNEHLVRGGATGTAGLQSLSGIVGPPMEKEEKVHNEEYEVTDEVTKRFVADRPFFFALVRDDLILYAGHYM</sequence>
<accession>A0ABD6EN22</accession>
<protein>
    <recommendedName>
        <fullName evidence="1">Serpin domain-containing protein</fullName>
    </recommendedName>
</protein>
<dbReference type="InterPro" id="IPR042178">
    <property type="entry name" value="Serpin_sf_1"/>
</dbReference>
<dbReference type="InterPro" id="IPR023796">
    <property type="entry name" value="Serpin_dom"/>
</dbReference>
<reference evidence="2 3" key="1">
    <citation type="submission" date="2024-08" db="EMBL/GenBank/DDBJ databases">
        <title>Gnathostoma spinigerum genome.</title>
        <authorList>
            <person name="Gonzalez-Bertolin B."/>
            <person name="Monzon S."/>
            <person name="Zaballos A."/>
            <person name="Jimenez P."/>
            <person name="Dekumyoy P."/>
            <person name="Varona S."/>
            <person name="Cuesta I."/>
            <person name="Sumanam S."/>
            <person name="Adisakwattana P."/>
            <person name="Gasser R.B."/>
            <person name="Hernandez-Gonzalez A."/>
            <person name="Young N.D."/>
            <person name="Perteguer M.J."/>
        </authorList>
    </citation>
    <scope>NUCLEOTIDE SEQUENCE [LARGE SCALE GENOMIC DNA]</scope>
    <source>
        <strain evidence="2">AL3</strain>
        <tissue evidence="2">Liver</tissue>
    </source>
</reference>
<organism evidence="2 3">
    <name type="scientific">Gnathostoma spinigerum</name>
    <dbReference type="NCBI Taxonomy" id="75299"/>
    <lineage>
        <taxon>Eukaryota</taxon>
        <taxon>Metazoa</taxon>
        <taxon>Ecdysozoa</taxon>
        <taxon>Nematoda</taxon>
        <taxon>Chromadorea</taxon>
        <taxon>Rhabditida</taxon>
        <taxon>Spirurina</taxon>
        <taxon>Gnathostomatomorpha</taxon>
        <taxon>Gnathostomatoidea</taxon>
        <taxon>Gnathostomatidae</taxon>
        <taxon>Gnathostoma</taxon>
    </lineage>
</organism>
<dbReference type="EMBL" id="JBGFUD010007042">
    <property type="protein sequence ID" value="MFH4981353.1"/>
    <property type="molecule type" value="Genomic_DNA"/>
</dbReference>
<evidence type="ECO:0000259" key="1">
    <source>
        <dbReference type="Pfam" id="PF00079"/>
    </source>
</evidence>
<dbReference type="Proteomes" id="UP001608902">
    <property type="component" value="Unassembled WGS sequence"/>
</dbReference>
<gene>
    <name evidence="2" type="ORF">AB6A40_008062</name>
</gene>